<dbReference type="Proteomes" id="UP001162030">
    <property type="component" value="Chromosome"/>
</dbReference>
<dbReference type="SUPFAM" id="SSF49265">
    <property type="entry name" value="Fibronectin type III"/>
    <property type="match status" value="1"/>
</dbReference>
<dbReference type="RefSeq" id="WP_317963966.1">
    <property type="nucleotide sequence ID" value="NZ_OX458333.1"/>
</dbReference>
<feature type="signal peptide" evidence="2">
    <location>
        <begin position="1"/>
        <end position="25"/>
    </location>
</feature>
<feature type="domain" description="Fibronectin type-III" evidence="3">
    <location>
        <begin position="433"/>
        <end position="511"/>
    </location>
</feature>
<evidence type="ECO:0000259" key="3">
    <source>
        <dbReference type="SMART" id="SM00060"/>
    </source>
</evidence>
<sequence>MRKHLVLSPLYLSLALSGVSHTALAERKVPEDLFQDVWDGIADIFPSPQAKNGRQRLVRLNFDRLKADAINLNIFDDTLLVAEKDRVVDNVHGHSAWIGHLQGEPDSEVILAVIGNTMAGTVKRGTGEVYEILSNGDDTHTIREVDTTKILPHKDPIPDVEMDPDLANAPAASDAEASANEPPMAAASTGDTIVDLMVVYTPKARANAGGTSGIQAKIVKAVEAANQAYINSKVHLKLNLVRMAEVSYKESGDMARTLNDLRGTSDGKMDIVHSWRNQYGADQVALVSADANYCGIAYQMTRLSSSFAPYAFAVVHDDSKAYCLAAQTLAHELGHNQGNAHDRANSSSPGIYSYSYGHRLCQSGGFRTIMSYACSGATRISNFANPNVYYNGKATGIDPNINPSKAAATAWSIEKARSVVAAWRASKVTASAPAAPSGLRTAARSDDEIVLRWKDNSDNEEGFKVERSDDGVNWDEVALLGHNTTRFANTGLSPSTRYSYRVSAYNGAAQSAPSEIVTTATTSTMTGSARTTGKPTDEASWLNSFGFRRFIRH</sequence>
<evidence type="ECO:0000313" key="4">
    <source>
        <dbReference type="EMBL" id="CAI8831601.1"/>
    </source>
</evidence>
<reference evidence="4 5" key="1">
    <citation type="submission" date="2023-03" db="EMBL/GenBank/DDBJ databases">
        <authorList>
            <person name="Pearce D."/>
        </authorList>
    </citation>
    <scope>NUCLEOTIDE SEQUENCE [LARGE SCALE GENOMIC DNA]</scope>
    <source>
        <strain evidence="4">Msz</strain>
    </source>
</reference>
<dbReference type="Pfam" id="PF13688">
    <property type="entry name" value="Reprolysin_5"/>
    <property type="match status" value="1"/>
</dbReference>
<evidence type="ECO:0000256" key="2">
    <source>
        <dbReference type="SAM" id="SignalP"/>
    </source>
</evidence>
<keyword evidence="5" id="KW-1185">Reference proteome</keyword>
<evidence type="ECO:0000256" key="1">
    <source>
        <dbReference type="SAM" id="MobiDB-lite"/>
    </source>
</evidence>
<proteinExistence type="predicted"/>
<name>A0ABM9I1P1_9GAMM</name>
<accession>A0ABM9I1P1</accession>
<dbReference type="EC" id="3.4.24.33" evidence="4"/>
<dbReference type="SUPFAM" id="SSF55486">
    <property type="entry name" value="Metalloproteases ('zincins'), catalytic domain"/>
    <property type="match status" value="1"/>
</dbReference>
<feature type="chain" id="PRO_5045271602" evidence="2">
    <location>
        <begin position="26"/>
        <end position="553"/>
    </location>
</feature>
<protein>
    <submittedName>
        <fullName evidence="4">Peptidyl-Asp metalloendopeptidase</fullName>
        <ecNumber evidence="4">3.4.24.33</ecNumber>
    </submittedName>
</protein>
<gene>
    <name evidence="4" type="ORF">MSZNOR_2155</name>
</gene>
<dbReference type="Gene3D" id="3.40.390.10">
    <property type="entry name" value="Collagenase (Catalytic Domain)"/>
    <property type="match status" value="1"/>
</dbReference>
<dbReference type="InterPro" id="IPR013783">
    <property type="entry name" value="Ig-like_fold"/>
</dbReference>
<dbReference type="InterPro" id="IPR003961">
    <property type="entry name" value="FN3_dom"/>
</dbReference>
<keyword evidence="4" id="KW-0378">Hydrolase</keyword>
<dbReference type="InterPro" id="IPR024079">
    <property type="entry name" value="MetalloPept_cat_dom_sf"/>
</dbReference>
<feature type="compositionally biased region" description="Low complexity" evidence="1">
    <location>
        <begin position="165"/>
        <end position="183"/>
    </location>
</feature>
<evidence type="ECO:0000313" key="5">
    <source>
        <dbReference type="Proteomes" id="UP001162030"/>
    </source>
</evidence>
<dbReference type="SMART" id="SM00060">
    <property type="entry name" value="FN3"/>
    <property type="match status" value="1"/>
</dbReference>
<keyword evidence="2" id="KW-0732">Signal</keyword>
<feature type="region of interest" description="Disordered" evidence="1">
    <location>
        <begin position="152"/>
        <end position="186"/>
    </location>
</feature>
<dbReference type="GO" id="GO:0016787">
    <property type="term" value="F:hydrolase activity"/>
    <property type="evidence" value="ECO:0007669"/>
    <property type="project" value="UniProtKB-KW"/>
</dbReference>
<organism evidence="4 5">
    <name type="scientific">Methylocaldum szegediense</name>
    <dbReference type="NCBI Taxonomy" id="73780"/>
    <lineage>
        <taxon>Bacteria</taxon>
        <taxon>Pseudomonadati</taxon>
        <taxon>Pseudomonadota</taxon>
        <taxon>Gammaproteobacteria</taxon>
        <taxon>Methylococcales</taxon>
        <taxon>Methylococcaceae</taxon>
        <taxon>Methylocaldum</taxon>
    </lineage>
</organism>
<dbReference type="InterPro" id="IPR036116">
    <property type="entry name" value="FN3_sf"/>
</dbReference>
<dbReference type="Pfam" id="PF00041">
    <property type="entry name" value="fn3"/>
    <property type="match status" value="1"/>
</dbReference>
<dbReference type="Gene3D" id="2.60.40.10">
    <property type="entry name" value="Immunoglobulins"/>
    <property type="match status" value="1"/>
</dbReference>
<dbReference type="EMBL" id="OX458333">
    <property type="protein sequence ID" value="CAI8831601.1"/>
    <property type="molecule type" value="Genomic_DNA"/>
</dbReference>
<dbReference type="CDD" id="cd00063">
    <property type="entry name" value="FN3"/>
    <property type="match status" value="1"/>
</dbReference>